<reference evidence="2 3" key="1">
    <citation type="journal article" date="2018" name="Genomics">
        <title>Molecular footprints of inshore aquatic adaptation in Indo-Pacific humpback dolphin (Sousa chinensis).</title>
        <authorList>
            <person name="Ming Y."/>
            <person name="Jian J."/>
            <person name="Yu F."/>
            <person name="Yu X."/>
            <person name="Wang J."/>
            <person name="Liu W."/>
        </authorList>
    </citation>
    <scope>NUCLEOTIDE SEQUENCE [LARGE SCALE GENOMIC DNA]</scope>
    <source>
        <strain evidence="2">MY-2018</strain>
        <tissue evidence="2">Skin</tissue>
    </source>
</reference>
<feature type="region of interest" description="Disordered" evidence="1">
    <location>
        <begin position="39"/>
        <end position="75"/>
    </location>
</feature>
<dbReference type="Proteomes" id="UP000295264">
    <property type="component" value="Unassembled WGS sequence"/>
</dbReference>
<evidence type="ECO:0000256" key="1">
    <source>
        <dbReference type="SAM" id="MobiDB-lite"/>
    </source>
</evidence>
<feature type="compositionally biased region" description="Polar residues" evidence="1">
    <location>
        <begin position="41"/>
        <end position="55"/>
    </location>
</feature>
<sequence>ACAHVCVCAYRPGSHLGVRGARCVLRPRGLSQAYCAVVRPGSSSRPSHPAPQTSPLLRPVKPSEQPQKDGGFWSSGNLSLRQLVMTRERHELQESRCWCRT</sequence>
<evidence type="ECO:0000313" key="3">
    <source>
        <dbReference type="Proteomes" id="UP000295264"/>
    </source>
</evidence>
<name>A0A484GXD4_SOUCH</name>
<dbReference type="EMBL" id="QWLN02003371">
    <property type="protein sequence ID" value="TEA40051.1"/>
    <property type="molecule type" value="Genomic_DNA"/>
</dbReference>
<dbReference type="AlphaFoldDB" id="A0A484GXD4"/>
<proteinExistence type="predicted"/>
<organism evidence="2 3">
    <name type="scientific">Sousa chinensis</name>
    <name type="common">Indo-pacific humpbacked dolphin</name>
    <name type="synonym">Steno chinensis</name>
    <dbReference type="NCBI Taxonomy" id="103600"/>
    <lineage>
        <taxon>Eukaryota</taxon>
        <taxon>Metazoa</taxon>
        <taxon>Chordata</taxon>
        <taxon>Craniata</taxon>
        <taxon>Vertebrata</taxon>
        <taxon>Euteleostomi</taxon>
        <taxon>Mammalia</taxon>
        <taxon>Eutheria</taxon>
        <taxon>Laurasiatheria</taxon>
        <taxon>Artiodactyla</taxon>
        <taxon>Whippomorpha</taxon>
        <taxon>Cetacea</taxon>
        <taxon>Odontoceti</taxon>
        <taxon>Delphinidae</taxon>
        <taxon>Sousa</taxon>
    </lineage>
</organism>
<comment type="caution">
    <text evidence="2">The sequence shown here is derived from an EMBL/GenBank/DDBJ whole genome shotgun (WGS) entry which is preliminary data.</text>
</comment>
<gene>
    <name evidence="2" type="ORF">DBR06_SOUSAS2910113</name>
</gene>
<feature type="non-terminal residue" evidence="2">
    <location>
        <position position="1"/>
    </location>
</feature>
<protein>
    <submittedName>
        <fullName evidence="2">Uncharacterized protein</fullName>
    </submittedName>
</protein>
<accession>A0A484GXD4</accession>
<keyword evidence="3" id="KW-1185">Reference proteome</keyword>
<evidence type="ECO:0000313" key="2">
    <source>
        <dbReference type="EMBL" id="TEA40051.1"/>
    </source>
</evidence>